<dbReference type="InterPro" id="IPR036661">
    <property type="entry name" value="Luciferase-like_sf"/>
</dbReference>
<dbReference type="AlphaFoldDB" id="A0A3E0VDI7"/>
<evidence type="ECO:0000256" key="3">
    <source>
        <dbReference type="ARBA" id="ARBA00023002"/>
    </source>
</evidence>
<dbReference type="RefSeq" id="WP_116283982.1">
    <property type="nucleotide sequence ID" value="NZ_NBXA01000026.1"/>
</dbReference>
<keyword evidence="4 8" id="KW-0503">Monooxygenase</keyword>
<dbReference type="EMBL" id="NBXA01000026">
    <property type="protein sequence ID" value="RFA07440.1"/>
    <property type="molecule type" value="Genomic_DNA"/>
</dbReference>
<dbReference type="PIRSF" id="PIRSF000337">
    <property type="entry name" value="NTA_MOA"/>
    <property type="match status" value="1"/>
</dbReference>
<dbReference type="InterPro" id="IPR016215">
    <property type="entry name" value="NTA_MOA"/>
</dbReference>
<sequence>MSADPFRLGWFANLTAPEWKSPYPGNDPKTWFDGSFHIDMVRNLERAGFDFIMLEDSLMVSDIYQGTSEIELKHARYAPKMDPVATAAMLAKATQHIGIIATASTTFYHPYQLARQFATINNLSGGRVGWNVVTSSEDLAAKNYGMDKLPEHDLRYDMAEEFMLAAKALWGSWEEGAILADAESGYYTDFTKVNPVNYEGTYYKTRGPLNLPAGPNGGPVICQAGGSPRGRDFAAQYADVILTIPNEAAGAKAYRADIRRRAESFGRNPDDIKVFSVVYPIVGETMADAQAKNEAWYARKQQNFEVQMAHFGALTEIDFSQFDPDQPIPDDLSTNGHQSQFEIWRKQLGGKTIREGFSGMRVQTTEMVGTPDAIASQMDEFMQEVGGDGFLIYGQPISRQYISEMTDGVAPALQRRGLMRNDYSHKTLLENLHSF</sequence>
<feature type="domain" description="Luciferase-like" evidence="7">
    <location>
        <begin position="18"/>
        <end position="388"/>
    </location>
</feature>
<reference evidence="8 9" key="1">
    <citation type="submission" date="2017-04" db="EMBL/GenBank/DDBJ databases">
        <title>Comparative genome analysis of Subtercola boreus.</title>
        <authorList>
            <person name="Cho Y.-J."/>
            <person name="Cho A."/>
            <person name="Kim O.-S."/>
            <person name="Lee J.-I."/>
        </authorList>
    </citation>
    <scope>NUCLEOTIDE SEQUENCE [LARGE SCALE GENOMIC DNA]</scope>
    <source>
        <strain evidence="8 9">P27444</strain>
    </source>
</reference>
<feature type="binding site" evidence="6">
    <location>
        <position position="152"/>
    </location>
    <ligand>
        <name>FMN</name>
        <dbReference type="ChEBI" id="CHEBI:58210"/>
    </ligand>
</feature>
<gene>
    <name evidence="8" type="ORF">B7R21_14685</name>
</gene>
<comment type="similarity">
    <text evidence="5">Belongs to the NtaA/SnaA/DszA monooxygenase family.</text>
</comment>
<accession>A0A3E0VDI7</accession>
<evidence type="ECO:0000256" key="6">
    <source>
        <dbReference type="PIRSR" id="PIRSR000337-1"/>
    </source>
</evidence>
<feature type="binding site" evidence="6">
    <location>
        <position position="156"/>
    </location>
    <ligand>
        <name>FMN</name>
        <dbReference type="ChEBI" id="CHEBI:58210"/>
    </ligand>
</feature>
<evidence type="ECO:0000313" key="8">
    <source>
        <dbReference type="EMBL" id="RFA07440.1"/>
    </source>
</evidence>
<dbReference type="NCBIfam" id="TIGR03860">
    <property type="entry name" value="FMN_nitrolo"/>
    <property type="match status" value="1"/>
</dbReference>
<proteinExistence type="inferred from homology"/>
<evidence type="ECO:0000256" key="4">
    <source>
        <dbReference type="ARBA" id="ARBA00023033"/>
    </source>
</evidence>
<evidence type="ECO:0000259" key="7">
    <source>
        <dbReference type="Pfam" id="PF00296"/>
    </source>
</evidence>
<dbReference type="PANTHER" id="PTHR30011">
    <property type="entry name" value="ALKANESULFONATE MONOOXYGENASE-RELATED"/>
    <property type="match status" value="1"/>
</dbReference>
<feature type="binding site" evidence="6">
    <location>
        <position position="227"/>
    </location>
    <ligand>
        <name>FMN</name>
        <dbReference type="ChEBI" id="CHEBI:58210"/>
    </ligand>
</feature>
<dbReference type="CDD" id="cd01095">
    <property type="entry name" value="Nitrilotriacetate_monoxgenase"/>
    <property type="match status" value="1"/>
</dbReference>
<dbReference type="PANTHER" id="PTHR30011:SF16">
    <property type="entry name" value="C2H2 FINGER DOMAIN TRANSCRIPTION FACTOR (EUROFUNG)-RELATED"/>
    <property type="match status" value="1"/>
</dbReference>
<dbReference type="InterPro" id="IPR011251">
    <property type="entry name" value="Luciferase-like_dom"/>
</dbReference>
<keyword evidence="1 6" id="KW-0285">Flavoprotein</keyword>
<comment type="caution">
    <text evidence="8">The sequence shown here is derived from an EMBL/GenBank/DDBJ whole genome shotgun (WGS) entry which is preliminary data.</text>
</comment>
<dbReference type="InterPro" id="IPR051260">
    <property type="entry name" value="Diverse_substr_monoxygenases"/>
</dbReference>
<feature type="binding site" evidence="6">
    <location>
        <position position="102"/>
    </location>
    <ligand>
        <name>FMN</name>
        <dbReference type="ChEBI" id="CHEBI:58210"/>
    </ligand>
</feature>
<keyword evidence="2 6" id="KW-0288">FMN</keyword>
<dbReference type="GO" id="GO:0004497">
    <property type="term" value="F:monooxygenase activity"/>
    <property type="evidence" value="ECO:0007669"/>
    <property type="project" value="UniProtKB-KW"/>
</dbReference>
<evidence type="ECO:0000256" key="5">
    <source>
        <dbReference type="ARBA" id="ARBA00033748"/>
    </source>
</evidence>
<dbReference type="Proteomes" id="UP000256709">
    <property type="component" value="Unassembled WGS sequence"/>
</dbReference>
<evidence type="ECO:0000313" key="9">
    <source>
        <dbReference type="Proteomes" id="UP000256709"/>
    </source>
</evidence>
<keyword evidence="3" id="KW-0560">Oxidoreductase</keyword>
<dbReference type="Pfam" id="PF00296">
    <property type="entry name" value="Bac_luciferase"/>
    <property type="match status" value="1"/>
</dbReference>
<organism evidence="8 9">
    <name type="scientific">Subtercola boreus</name>
    <dbReference type="NCBI Taxonomy" id="120213"/>
    <lineage>
        <taxon>Bacteria</taxon>
        <taxon>Bacillati</taxon>
        <taxon>Actinomycetota</taxon>
        <taxon>Actinomycetes</taxon>
        <taxon>Micrococcales</taxon>
        <taxon>Microbacteriaceae</taxon>
        <taxon>Subtercola</taxon>
    </lineage>
</organism>
<evidence type="ECO:0000256" key="1">
    <source>
        <dbReference type="ARBA" id="ARBA00022630"/>
    </source>
</evidence>
<dbReference type="SUPFAM" id="SSF51679">
    <property type="entry name" value="Bacterial luciferase-like"/>
    <property type="match status" value="1"/>
</dbReference>
<name>A0A3E0VDI7_9MICO</name>
<dbReference type="Gene3D" id="3.20.20.30">
    <property type="entry name" value="Luciferase-like domain"/>
    <property type="match status" value="1"/>
</dbReference>
<evidence type="ECO:0000256" key="2">
    <source>
        <dbReference type="ARBA" id="ARBA00022643"/>
    </source>
</evidence>
<feature type="binding site" evidence="6">
    <location>
        <position position="56"/>
    </location>
    <ligand>
        <name>FMN</name>
        <dbReference type="ChEBI" id="CHEBI:58210"/>
    </ligand>
</feature>
<protein>
    <submittedName>
        <fullName evidence="8">FMNH2-dependent monooxygenase</fullName>
    </submittedName>
</protein>
<dbReference type="GO" id="GO:0016705">
    <property type="term" value="F:oxidoreductase activity, acting on paired donors, with incorporation or reduction of molecular oxygen"/>
    <property type="evidence" value="ECO:0007669"/>
    <property type="project" value="InterPro"/>
</dbReference>
<dbReference type="OrthoDB" id="3265338at2"/>